<keyword evidence="3" id="KW-0732">Signal</keyword>
<dbReference type="Proteomes" id="UP000249688">
    <property type="component" value="Unassembled WGS sequence"/>
</dbReference>
<feature type="domain" description="SsuA/THI5-like" evidence="4">
    <location>
        <begin position="60"/>
        <end position="260"/>
    </location>
</feature>
<evidence type="ECO:0000256" key="3">
    <source>
        <dbReference type="ARBA" id="ARBA00022729"/>
    </source>
</evidence>
<dbReference type="PANTHER" id="PTHR30024:SF47">
    <property type="entry name" value="TAURINE-BINDING PERIPLASMIC PROTEIN"/>
    <property type="match status" value="1"/>
</dbReference>
<evidence type="ECO:0000259" key="4">
    <source>
        <dbReference type="Pfam" id="PF09084"/>
    </source>
</evidence>
<dbReference type="AlphaFoldDB" id="A0A2W7IDT9"/>
<evidence type="ECO:0000313" key="6">
    <source>
        <dbReference type="Proteomes" id="UP000249688"/>
    </source>
</evidence>
<evidence type="ECO:0000313" key="5">
    <source>
        <dbReference type="EMBL" id="PZW44904.1"/>
    </source>
</evidence>
<reference evidence="5 6" key="1">
    <citation type="submission" date="2018-06" db="EMBL/GenBank/DDBJ databases">
        <title>Genomic Encyclopedia of Archaeal and Bacterial Type Strains, Phase II (KMG-II): from individual species to whole genera.</title>
        <authorList>
            <person name="Goeker M."/>
        </authorList>
    </citation>
    <scope>NUCLEOTIDE SEQUENCE [LARGE SCALE GENOMIC DNA]</scope>
    <source>
        <strain evidence="5 6">DSM 24525</strain>
    </source>
</reference>
<evidence type="ECO:0000256" key="1">
    <source>
        <dbReference type="ARBA" id="ARBA00004418"/>
    </source>
</evidence>
<protein>
    <submittedName>
        <fullName evidence="5">NitT/TauT family transport system substrate-binding protein</fullName>
    </submittedName>
</protein>
<keyword evidence="6" id="KW-1185">Reference proteome</keyword>
<organism evidence="5 6">
    <name type="scientific">Humitalea rosea</name>
    <dbReference type="NCBI Taxonomy" id="990373"/>
    <lineage>
        <taxon>Bacteria</taxon>
        <taxon>Pseudomonadati</taxon>
        <taxon>Pseudomonadota</taxon>
        <taxon>Alphaproteobacteria</taxon>
        <taxon>Acetobacterales</taxon>
        <taxon>Roseomonadaceae</taxon>
        <taxon>Humitalea</taxon>
    </lineage>
</organism>
<dbReference type="SUPFAM" id="SSF53850">
    <property type="entry name" value="Periplasmic binding protein-like II"/>
    <property type="match status" value="1"/>
</dbReference>
<dbReference type="GO" id="GO:0042597">
    <property type="term" value="C:periplasmic space"/>
    <property type="evidence" value="ECO:0007669"/>
    <property type="project" value="UniProtKB-SubCell"/>
</dbReference>
<sequence>MSPIRDDLTRRRALALPALFGLAATTRGAHAQGGLRRVAIGVGTTNLNLAYPWLTLPLALNYWREDGYEVEVLPVGASLQALQQMVAGNVAFAQLNSSVVVQANVQNNIPVRVVMNNGVIDWSMSVLEDGPIKSVQDLRGKTIGVFSLATGGIAFMRAYLRASGINPDSDIRIIPVGLGAPPIEALRSNRVQALLFWASAQAGFENAGLKLRYIRDDAWASFPDFTFSTMEATAKGEPAMVEAIARGCAKATEFVMASPDCQRRLHWARFPTTKPTGADDATLARWDLNNLEAQLASMRAAQAMNGGKLWGRATPEAYGRIQSFMLEAGLIQRAVDPATFMIGIPNFYEKINDFDAAAVRAQAQACTIG</sequence>
<dbReference type="OrthoDB" id="6522570at2"/>
<comment type="subcellular location">
    <subcellularLocation>
        <location evidence="1">Periplasm</location>
    </subcellularLocation>
</comment>
<accession>A0A2W7IDT9</accession>
<comment type="caution">
    <text evidence="5">The sequence shown here is derived from an EMBL/GenBank/DDBJ whole genome shotgun (WGS) entry which is preliminary data.</text>
</comment>
<dbReference type="PANTHER" id="PTHR30024">
    <property type="entry name" value="ALIPHATIC SULFONATES-BINDING PROTEIN-RELATED"/>
    <property type="match status" value="1"/>
</dbReference>
<dbReference type="EMBL" id="QKYU01000013">
    <property type="protein sequence ID" value="PZW44904.1"/>
    <property type="molecule type" value="Genomic_DNA"/>
</dbReference>
<evidence type="ECO:0000256" key="2">
    <source>
        <dbReference type="ARBA" id="ARBA00010742"/>
    </source>
</evidence>
<comment type="similarity">
    <text evidence="2">Belongs to the bacterial solute-binding protein SsuA/TauA family.</text>
</comment>
<dbReference type="Gene3D" id="3.40.190.10">
    <property type="entry name" value="Periplasmic binding protein-like II"/>
    <property type="match status" value="2"/>
</dbReference>
<proteinExistence type="inferred from homology"/>
<gene>
    <name evidence="5" type="ORF">C8P66_11371</name>
</gene>
<name>A0A2W7IDT9_9PROT</name>
<dbReference type="RefSeq" id="WP_111398622.1">
    <property type="nucleotide sequence ID" value="NZ_QKYU01000013.1"/>
</dbReference>
<dbReference type="Pfam" id="PF09084">
    <property type="entry name" value="NMT1"/>
    <property type="match status" value="1"/>
</dbReference>
<dbReference type="InterPro" id="IPR015168">
    <property type="entry name" value="SsuA/THI5"/>
</dbReference>